<dbReference type="SMART" id="SM00490">
    <property type="entry name" value="HELICc"/>
    <property type="match status" value="1"/>
</dbReference>
<dbReference type="InterPro" id="IPR014001">
    <property type="entry name" value="Helicase_ATP-bd"/>
</dbReference>
<dbReference type="InterPro" id="IPR018973">
    <property type="entry name" value="MZB"/>
</dbReference>
<evidence type="ECO:0000256" key="1">
    <source>
        <dbReference type="ARBA" id="ARBA00022741"/>
    </source>
</evidence>
<dbReference type="InterPro" id="IPR027417">
    <property type="entry name" value="P-loop_NTPase"/>
</dbReference>
<protein>
    <submittedName>
        <fullName evidence="5">DEAD/DEAH box helicase</fullName>
    </submittedName>
</protein>
<dbReference type="Gene3D" id="3.40.50.300">
    <property type="entry name" value="P-loop containing nucleotide triphosphate hydrolases"/>
    <property type="match status" value="2"/>
</dbReference>
<keyword evidence="5" id="KW-0378">Hydrolase</keyword>
<feature type="domain" description="Helicase C-terminal" evidence="4">
    <location>
        <begin position="1011"/>
        <end position="1176"/>
    </location>
</feature>
<keyword evidence="1" id="KW-0547">Nucleotide-binding</keyword>
<dbReference type="GO" id="GO:0005524">
    <property type="term" value="F:ATP binding"/>
    <property type="evidence" value="ECO:0007669"/>
    <property type="project" value="UniProtKB-KW"/>
</dbReference>
<dbReference type="GO" id="GO:0043138">
    <property type="term" value="F:3'-5' DNA helicase activity"/>
    <property type="evidence" value="ECO:0007669"/>
    <property type="project" value="TreeGrafter"/>
</dbReference>
<gene>
    <name evidence="5" type="ORF">BS297_00165</name>
</gene>
<proteinExistence type="predicted"/>
<feature type="domain" description="Helicase ATP-binding" evidence="3">
    <location>
        <begin position="92"/>
        <end position="308"/>
    </location>
</feature>
<dbReference type="PANTHER" id="PTHR47957">
    <property type="entry name" value="ATP-DEPENDENT HELICASE HRQ1"/>
    <property type="match status" value="1"/>
</dbReference>
<dbReference type="Pfam" id="PF00271">
    <property type="entry name" value="Helicase_C"/>
    <property type="match status" value="1"/>
</dbReference>
<accession>A0A5N5EAA5</accession>
<dbReference type="PANTHER" id="PTHR47957:SF3">
    <property type="entry name" value="ATP-DEPENDENT HELICASE HRQ1"/>
    <property type="match status" value="1"/>
</dbReference>
<dbReference type="InterPro" id="IPR011545">
    <property type="entry name" value="DEAD/DEAH_box_helicase_dom"/>
</dbReference>
<dbReference type="PROSITE" id="PS51192">
    <property type="entry name" value="HELICASE_ATP_BIND_1"/>
    <property type="match status" value="1"/>
</dbReference>
<reference evidence="5 6" key="1">
    <citation type="journal article" date="2017" name="Poromechanics V (2013)">
        <title>Genomic Characterization of the Arsenic-Tolerant Actinobacterium, &lt;i&gt;Rhodococcus erythropolis&lt;/i&gt; S43.</title>
        <authorList>
            <person name="Retamal-Morales G."/>
            <person name="Mehnert M."/>
            <person name="Schwabe R."/>
            <person name="Tischler D."/>
            <person name="Schloemann M."/>
            <person name="Levican G.J."/>
        </authorList>
    </citation>
    <scope>NUCLEOTIDE SEQUENCE [LARGE SCALE GENOMIC DNA]</scope>
    <source>
        <strain evidence="5 6">S43</strain>
    </source>
</reference>
<dbReference type="EMBL" id="MRBO01000005">
    <property type="protein sequence ID" value="KAB2587419.1"/>
    <property type="molecule type" value="Genomic_DNA"/>
</dbReference>
<dbReference type="Pfam" id="PF00270">
    <property type="entry name" value="DEAD"/>
    <property type="match status" value="1"/>
</dbReference>
<name>A0A5N5EAA5_RHOER</name>
<dbReference type="GO" id="GO:0006289">
    <property type="term" value="P:nucleotide-excision repair"/>
    <property type="evidence" value="ECO:0007669"/>
    <property type="project" value="TreeGrafter"/>
</dbReference>
<keyword evidence="2" id="KW-0067">ATP-binding</keyword>
<comment type="caution">
    <text evidence="5">The sequence shown here is derived from an EMBL/GenBank/DDBJ whole genome shotgun (WGS) entry which is preliminary data.</text>
</comment>
<evidence type="ECO:0000259" key="3">
    <source>
        <dbReference type="PROSITE" id="PS51192"/>
    </source>
</evidence>
<dbReference type="GO" id="GO:0003676">
    <property type="term" value="F:nucleic acid binding"/>
    <property type="evidence" value="ECO:0007669"/>
    <property type="project" value="InterPro"/>
</dbReference>
<evidence type="ECO:0000256" key="2">
    <source>
        <dbReference type="ARBA" id="ARBA00022840"/>
    </source>
</evidence>
<dbReference type="Pfam" id="PF09369">
    <property type="entry name" value="MZB"/>
    <property type="match status" value="1"/>
</dbReference>
<evidence type="ECO:0000259" key="4">
    <source>
        <dbReference type="PROSITE" id="PS51194"/>
    </source>
</evidence>
<evidence type="ECO:0000313" key="6">
    <source>
        <dbReference type="Proteomes" id="UP000325576"/>
    </source>
</evidence>
<dbReference type="SUPFAM" id="SSF52540">
    <property type="entry name" value="P-loop containing nucleoside triphosphate hydrolases"/>
    <property type="match status" value="2"/>
</dbReference>
<dbReference type="SMART" id="SM00487">
    <property type="entry name" value="DEXDc"/>
    <property type="match status" value="1"/>
</dbReference>
<dbReference type="InterPro" id="IPR001650">
    <property type="entry name" value="Helicase_C-like"/>
</dbReference>
<dbReference type="Proteomes" id="UP000325576">
    <property type="component" value="Unassembled WGS sequence"/>
</dbReference>
<organism evidence="5 6">
    <name type="scientific">Rhodococcus erythropolis</name>
    <name type="common">Arthrobacter picolinophilus</name>
    <dbReference type="NCBI Taxonomy" id="1833"/>
    <lineage>
        <taxon>Bacteria</taxon>
        <taxon>Bacillati</taxon>
        <taxon>Actinomycetota</taxon>
        <taxon>Actinomycetes</taxon>
        <taxon>Mycobacteriales</taxon>
        <taxon>Nocardiaceae</taxon>
        <taxon>Rhodococcus</taxon>
        <taxon>Rhodococcus erythropolis group</taxon>
    </lineage>
</organism>
<sequence>MGALLPTLQAEHLREGLTDYLATTFALTDPDAQGALTDFIGDPEGGMFKGPYARLRLPFAPAGGNWGLPLDWRPDGFTPYGHQAKAFERLSTKFQDRPLPTMVTTGTGSGKTEAFLYPIVDHVLRAKQAGITGTKALILYPMNALANDQSERLARLITSNPELGAVTAGLYTGEQKTGRTQVSEHGLITDRSIMRDTPPDILLTNYKMLDQLLLRPEDAALWRRSAESLQYIVLDEFHTYDGAQGTDVAMLLRRLGLTVKSYWTEASKATDADRARPLGKITPVATSATLGSKSDPTSMLSFAHTVFGEEFDSASVIGETRTTAAQWISDRRPDLDRLFRPIDPLVGDAVDTIAKAVEQSRNTALDINPVIARSVLAELFERTDGADSDHGLTDADLKVMSNKEDVLHLIKSHPLLASVLEHATDAISLTDLASRVFTAPTLERDAHRVAAAQQKFLDYFFALLSHIRAEVGPSALNVDVHLWVRELSRVDRLVHASAGYRWSDDGTVADQHELFLPAVYCRHCGRSGWGARLAPTGTALDVTDEAIRADHAAGASRFRALISAPAEAQLHTEQNKIEGLRWFHIDDREILDAAPDADSDDALDARALPILTLTGPDADELSKKDACPSCGVDDGIRFLGSAVATQLSVTLSNMFGNKDLDAGEKKALMFTDSVQDAAHRAGFVQSRSHSLSLRSTLRGALGPTPIDLTELTQSVVARAENDSTRRYQLLPPDIVDRDDFTAFWRSDAHHSSRRAAEQKAKRRLQFDIDLEFGLQSRTGRTLELTGSVVAEVYLGLPGRAETLGRLAVENTEHLQLALTDAAIPGEQEGMFVDPRGEQGRLGEADQPEIDPVALARWVRGTVERIRTQGGIRHEWLRSYLEKNANRYHVWGGRPKGEGMPAFPKGRPAPTFPASGSGPGSLPEGFDSITAPLSWYAKWASQCLGVSPYDGTHLAKSLFTLLTEQRILDTITSETGLTVYGLQPTMVQVSAPDIEALLDGQHLLVCDVCQAPVPGSITTTKEMSGAPCLLVRCPGTLRRSARTDNFYRRLYSSTKMKRVVAREHTSLLPTATRLAYETAFKNGGADPQAPNVLVATPTLEMGIDIGDLSTVMLGSMPRTVSSYLQRVGRAGRLTGNSLVLAYIRGRGEHLPKLFDPLSVIQGDVRPPATFLRAEEILQRQYVAHIIDRFARDPQTVVLKEARAVLGSFDDGTWMANLIAIADSEAPTLTAEFLGQFDGLLSDDAISALQTWATPATDGSHSELTLHLQQTVHRWNRDLAELTTRRDTVTEQLPEFERRFNSPAATEDDRRALRTAQGSIKLLGAQIVSMTLDYWISVLERYGVLPNYTLLDDSVTLDVGVTWIDADSSAFMSDELSYQRGSRVALTELAPGATFYAQGLAVKIDAVDLGTGESNIYTWQVCPQCGWVAITPPGATLAPIASCPRCQSTAIADVSQRLQVVEMTRVSAEVRRDEATINDGRDNRHQEPFTVTVAADIDPAQVGRSWYVADRDFGAEYLRRMDIRWLNLGKRTSQGKQRIIAGQESHTGLFRVCAACGQLDGKAGSNNQFEHRTWCRLRKAKNEDVREIALSRTLRTQGVLLHLPPELEYDTFAHPSLSAAMLLGLRQVIGGSPEHLDVVTISDALRAPDRRALLIHDTVPGGTGYLAEFADPNKVWEVLVAARKVVRECPCREEDRLACHRCLLPFAAPYEMDKVSRMTALTVLDKILDVEGRRAQPDIDDWLTSLTENAPPPPPASDESHLEKDFYTSFIGRLRGMGATVVEKPGTYGPSATITLQGKPVRRWSLTPQVQKGFVLPDFMLTSSDTSIPEIALFADGRRYHASPQHNRVTDDAGKRAGLRESGHIVWSFGHEDLQRFKNNDEYEPSWLDSKSTQFATKSFNLKPGLLRLLTKDPISQLLAFVADPDLDSWTALSRSMPYLFLRTDNRVQSTAESMLSSALTALDGGKPFSISGSDICWSLTEGPLAVTVAVTSRADKSATAVLALDDRNNALEAHEGRAWKEWLRLSNWLGLAGRHQITTRTLLDAAPIAAPITSAPEPEQLSPIWQKALHNAVSEAERTLVHALGTAAPTLTPPELGYETDEGEVLDLAWHSSRVGVVFEHDEDVANTITEAGWTLCSPEVASILEALKTSGEF</sequence>
<keyword evidence="5" id="KW-0347">Helicase</keyword>
<dbReference type="GO" id="GO:0036297">
    <property type="term" value="P:interstrand cross-link repair"/>
    <property type="evidence" value="ECO:0007669"/>
    <property type="project" value="TreeGrafter"/>
</dbReference>
<evidence type="ECO:0000313" key="5">
    <source>
        <dbReference type="EMBL" id="KAB2587419.1"/>
    </source>
</evidence>
<dbReference type="PROSITE" id="PS51194">
    <property type="entry name" value="HELICASE_CTER"/>
    <property type="match status" value="1"/>
</dbReference>